<dbReference type="RefSeq" id="WP_167472119.1">
    <property type="nucleotide sequence ID" value="NZ_CP046172.1"/>
</dbReference>
<gene>
    <name evidence="5" type="ORF">F5544_05200</name>
</gene>
<dbReference type="KEGG" id="nah:F5544_05200"/>
<organism evidence="5 6">
    <name type="scientific">Nocardia arthritidis</name>
    <dbReference type="NCBI Taxonomy" id="228602"/>
    <lineage>
        <taxon>Bacteria</taxon>
        <taxon>Bacillati</taxon>
        <taxon>Actinomycetota</taxon>
        <taxon>Actinomycetes</taxon>
        <taxon>Mycobacteriales</taxon>
        <taxon>Nocardiaceae</taxon>
        <taxon>Nocardia</taxon>
    </lineage>
</organism>
<dbReference type="GO" id="GO:0000179">
    <property type="term" value="F:rRNA (adenine-N6,N6-)-dimethyltransferase activity"/>
    <property type="evidence" value="ECO:0007669"/>
    <property type="project" value="InterPro"/>
</dbReference>
<dbReference type="Pfam" id="PF08241">
    <property type="entry name" value="Methyltransf_11"/>
    <property type="match status" value="1"/>
</dbReference>
<reference evidence="5 6" key="1">
    <citation type="journal article" date="2019" name="ACS Chem. Biol.">
        <title>Identification and Mobilization of a Cryptic Antibiotic Biosynthesis Gene Locus from a Human-Pathogenic Nocardia Isolate.</title>
        <authorList>
            <person name="Herisse M."/>
            <person name="Ishida K."/>
            <person name="Porter J.L."/>
            <person name="Howden B."/>
            <person name="Hertweck C."/>
            <person name="Stinear T.P."/>
            <person name="Pidot S.J."/>
        </authorList>
    </citation>
    <scope>NUCLEOTIDE SEQUENCE [LARGE SCALE GENOMIC DNA]</scope>
    <source>
        <strain evidence="5 6">AUSMDU00012717</strain>
    </source>
</reference>
<evidence type="ECO:0000256" key="2">
    <source>
        <dbReference type="ARBA" id="ARBA00022603"/>
    </source>
</evidence>
<dbReference type="CDD" id="cd02440">
    <property type="entry name" value="AdoMet_MTases"/>
    <property type="match status" value="1"/>
</dbReference>
<dbReference type="SUPFAM" id="SSF53335">
    <property type="entry name" value="S-adenosyl-L-methionine-dependent methyltransferases"/>
    <property type="match status" value="1"/>
</dbReference>
<dbReference type="PANTHER" id="PTHR44942:SF4">
    <property type="entry name" value="METHYLTRANSFERASE TYPE 11 DOMAIN-CONTAINING PROTEIN"/>
    <property type="match status" value="1"/>
</dbReference>
<evidence type="ECO:0000259" key="4">
    <source>
        <dbReference type="Pfam" id="PF08241"/>
    </source>
</evidence>
<keyword evidence="2 5" id="KW-0489">Methyltransferase</keyword>
<dbReference type="InterPro" id="IPR051052">
    <property type="entry name" value="Diverse_substrate_MTase"/>
</dbReference>
<protein>
    <submittedName>
        <fullName evidence="5">Methyltransferase domain-containing protein</fullName>
    </submittedName>
</protein>
<evidence type="ECO:0000313" key="6">
    <source>
        <dbReference type="Proteomes" id="UP000503540"/>
    </source>
</evidence>
<dbReference type="InterPro" id="IPR013216">
    <property type="entry name" value="Methyltransf_11"/>
</dbReference>
<feature type="domain" description="Methyltransferase type 11" evidence="4">
    <location>
        <begin position="56"/>
        <end position="145"/>
    </location>
</feature>
<keyword evidence="6" id="KW-1185">Reference proteome</keyword>
<proteinExistence type="inferred from homology"/>
<accession>A0A6G9Y6W5</accession>
<evidence type="ECO:0000256" key="1">
    <source>
        <dbReference type="ARBA" id="ARBA00008361"/>
    </source>
</evidence>
<evidence type="ECO:0000256" key="3">
    <source>
        <dbReference type="ARBA" id="ARBA00022679"/>
    </source>
</evidence>
<dbReference type="PANTHER" id="PTHR44942">
    <property type="entry name" value="METHYLTRANSF_11 DOMAIN-CONTAINING PROTEIN"/>
    <property type="match status" value="1"/>
</dbReference>
<keyword evidence="3 5" id="KW-0808">Transferase</keyword>
<dbReference type="EMBL" id="CP046172">
    <property type="protein sequence ID" value="QIS08952.1"/>
    <property type="molecule type" value="Genomic_DNA"/>
</dbReference>
<evidence type="ECO:0000313" key="5">
    <source>
        <dbReference type="EMBL" id="QIS08952.1"/>
    </source>
</evidence>
<dbReference type="AlphaFoldDB" id="A0A6G9Y6W5"/>
<name>A0A6G9Y6W5_9NOCA</name>
<dbReference type="Gene3D" id="3.40.50.150">
    <property type="entry name" value="Vaccinia Virus protein VP39"/>
    <property type="match status" value="1"/>
</dbReference>
<dbReference type="InterPro" id="IPR020596">
    <property type="entry name" value="rRNA_Ade_Mease_Trfase_CS"/>
</dbReference>
<dbReference type="PROSITE" id="PS01131">
    <property type="entry name" value="RRNA_A_DIMETH"/>
    <property type="match status" value="1"/>
</dbReference>
<dbReference type="Proteomes" id="UP000503540">
    <property type="component" value="Chromosome"/>
</dbReference>
<comment type="similarity">
    <text evidence="1">Belongs to the methyltransferase superfamily.</text>
</comment>
<dbReference type="InterPro" id="IPR029063">
    <property type="entry name" value="SAM-dependent_MTases_sf"/>
</dbReference>
<sequence>MGPFDEPTSSTDLRARRAKSFGPHAATYHEHRPDYPSAGIRWALEPLETSDAPVVVDLGAGTGKLTAGLLAAGASVIAVEPDAEMLAELVRRHPGITACRAVAEAVPLPDNSVDAVVVGQALHWFDQERAFPEIARVLRPGGVLAAFWNTDDLDVDWVVGLQRVSRSGASFEPGDGKLPSHPLFAEFERADFPHAHRRTAETLTATIGTHSHTLVISDAERTELLGRITEYLRTNPETAQGEFDYPLVTWVIRTRPN</sequence>